<dbReference type="RefSeq" id="WP_157542236.1">
    <property type="nucleotide sequence ID" value="NZ_WQLA01000004.1"/>
</dbReference>
<evidence type="ECO:0000313" key="3">
    <source>
        <dbReference type="Proteomes" id="UP000434850"/>
    </source>
</evidence>
<protein>
    <submittedName>
        <fullName evidence="2">Uncharacterized protein</fullName>
    </submittedName>
</protein>
<evidence type="ECO:0000313" key="2">
    <source>
        <dbReference type="EMBL" id="MVN91920.1"/>
    </source>
</evidence>
<gene>
    <name evidence="2" type="ORF">GO816_12350</name>
</gene>
<dbReference type="EMBL" id="WQLA01000004">
    <property type="protein sequence ID" value="MVN91920.1"/>
    <property type="molecule type" value="Genomic_DNA"/>
</dbReference>
<dbReference type="AlphaFoldDB" id="A0A6I4I9P2"/>
<feature type="chain" id="PRO_5026320904" evidence="1">
    <location>
        <begin position="19"/>
        <end position="116"/>
    </location>
</feature>
<reference evidence="2 3" key="1">
    <citation type="submission" date="2019-12" db="EMBL/GenBank/DDBJ databases">
        <title>Mucilaginibacter sp. HME9299 genome sequencing and assembly.</title>
        <authorList>
            <person name="Kang H."/>
            <person name="Kim H."/>
            <person name="Joh K."/>
        </authorList>
    </citation>
    <scope>NUCLEOTIDE SEQUENCE [LARGE SCALE GENOMIC DNA]</scope>
    <source>
        <strain evidence="2 3">HME9299</strain>
    </source>
</reference>
<proteinExistence type="predicted"/>
<keyword evidence="1" id="KW-0732">Signal</keyword>
<dbReference type="OrthoDB" id="5873496at2"/>
<dbReference type="Proteomes" id="UP000434850">
    <property type="component" value="Unassembled WGS sequence"/>
</dbReference>
<evidence type="ECO:0000256" key="1">
    <source>
        <dbReference type="SAM" id="SignalP"/>
    </source>
</evidence>
<comment type="caution">
    <text evidence="2">The sequence shown here is derived from an EMBL/GenBank/DDBJ whole genome shotgun (WGS) entry which is preliminary data.</text>
</comment>
<name>A0A6I4I9P2_9SPHI</name>
<feature type="signal peptide" evidence="1">
    <location>
        <begin position="1"/>
        <end position="18"/>
    </location>
</feature>
<organism evidence="2 3">
    <name type="scientific">Mucilaginibacter aquatilis</name>
    <dbReference type="NCBI Taxonomy" id="1517760"/>
    <lineage>
        <taxon>Bacteria</taxon>
        <taxon>Pseudomonadati</taxon>
        <taxon>Bacteroidota</taxon>
        <taxon>Sphingobacteriia</taxon>
        <taxon>Sphingobacteriales</taxon>
        <taxon>Sphingobacteriaceae</taxon>
        <taxon>Mucilaginibacter</taxon>
    </lineage>
</organism>
<sequence>MKKSIILIALLLPLAVLAQSPGFYVKPKEQFFTLFSTSYMGSTKCSIKVDFGSDKQLLKKFGNNIVDETSKVKEYDSLADALNYVSALGWEFVFAYPTTFEKKYFFSQYLFKRKVL</sequence>
<accession>A0A6I4I9P2</accession>
<keyword evidence="3" id="KW-1185">Reference proteome</keyword>